<feature type="non-terminal residue" evidence="1">
    <location>
        <position position="1"/>
    </location>
</feature>
<dbReference type="AlphaFoldDB" id="X1AUG1"/>
<organism evidence="1">
    <name type="scientific">marine sediment metagenome</name>
    <dbReference type="NCBI Taxonomy" id="412755"/>
    <lineage>
        <taxon>unclassified sequences</taxon>
        <taxon>metagenomes</taxon>
        <taxon>ecological metagenomes</taxon>
    </lineage>
</organism>
<dbReference type="EMBL" id="BART01014627">
    <property type="protein sequence ID" value="GAG75913.1"/>
    <property type="molecule type" value="Genomic_DNA"/>
</dbReference>
<reference evidence="1" key="1">
    <citation type="journal article" date="2014" name="Front. Microbiol.">
        <title>High frequency of phylogenetically diverse reductive dehalogenase-homologous genes in deep subseafloor sedimentary metagenomes.</title>
        <authorList>
            <person name="Kawai M."/>
            <person name="Futagami T."/>
            <person name="Toyoda A."/>
            <person name="Takaki Y."/>
            <person name="Nishi S."/>
            <person name="Hori S."/>
            <person name="Arai W."/>
            <person name="Tsubouchi T."/>
            <person name="Morono Y."/>
            <person name="Uchiyama I."/>
            <person name="Ito T."/>
            <person name="Fujiyama A."/>
            <person name="Inagaki F."/>
            <person name="Takami H."/>
        </authorList>
    </citation>
    <scope>NUCLEOTIDE SEQUENCE</scope>
    <source>
        <strain evidence="1">Expedition CK06-06</strain>
    </source>
</reference>
<sequence>VTFAVLTVVGLMTLWLAVDNSYKKVGSIEL</sequence>
<accession>X1AUG1</accession>
<gene>
    <name evidence="1" type="ORF">S01H4_29019</name>
</gene>
<proteinExistence type="predicted"/>
<name>X1AUG1_9ZZZZ</name>
<protein>
    <submittedName>
        <fullName evidence="1">Uncharacterized protein</fullName>
    </submittedName>
</protein>
<comment type="caution">
    <text evidence="1">The sequence shown here is derived from an EMBL/GenBank/DDBJ whole genome shotgun (WGS) entry which is preliminary data.</text>
</comment>
<evidence type="ECO:0000313" key="1">
    <source>
        <dbReference type="EMBL" id="GAG75913.1"/>
    </source>
</evidence>